<accession>A0A9P9F1A5</accession>
<evidence type="ECO:0000313" key="3">
    <source>
        <dbReference type="Proteomes" id="UP000717696"/>
    </source>
</evidence>
<feature type="compositionally biased region" description="Basic and acidic residues" evidence="1">
    <location>
        <begin position="49"/>
        <end position="66"/>
    </location>
</feature>
<sequence>MASTACALPLTEVHVNGQYMKCDKPSPLRIPKKAIRHNQQDVISCTSDSTDHSAKDETDAKEEGHTPMRAKRRRPSDVHVAAGKENHVLDVKPRPSKGGRCDDPCSLQGAKRWAWDGSLPRELAFGRSASCGIRRAVKARPLLSNLCDASTGSSFPCSVKQGAMTSPGLKTEANGLSSPWRPDTAYVLAPHVQVTSEVAALAAGHHTWWAAIEITGRLSPVLSGEANLEAQERSDCCIEPHIRPREGAFEFGSLDDLRVEVLPTGNSSIIQVLCEQTFPNFLRAGSSILILAQVQIEVKKARPTPKPLSGLLQQNSADLMEDLAAELGDLQVAYSHIRVSYRHSAFPTFRDETGLSGGVSSVQSRVDTVATASVNIHNTLSPWSPPQLREAESLFPLIERNWGAGKAKVAMQQMGNRGCTPSMSGHTIAQPSWSQLDVDWDNDAEEIAMLASSDQTAPLGGGLHDGNQTSDSRNRHGLIARLIPKFRPNIAEPKAINSWNRIAQC</sequence>
<comment type="caution">
    <text evidence="2">The sequence shown here is derived from an EMBL/GenBank/DDBJ whole genome shotgun (WGS) entry which is preliminary data.</text>
</comment>
<dbReference type="Proteomes" id="UP000717696">
    <property type="component" value="Unassembled WGS sequence"/>
</dbReference>
<evidence type="ECO:0000256" key="1">
    <source>
        <dbReference type="SAM" id="MobiDB-lite"/>
    </source>
</evidence>
<dbReference type="OrthoDB" id="5213862at2759"/>
<evidence type="ECO:0000313" key="2">
    <source>
        <dbReference type="EMBL" id="KAH7149969.1"/>
    </source>
</evidence>
<keyword evidence="3" id="KW-1185">Reference proteome</keyword>
<protein>
    <submittedName>
        <fullName evidence="2">Uncharacterized protein</fullName>
    </submittedName>
</protein>
<reference evidence="2" key="1">
    <citation type="journal article" date="2021" name="Nat. Commun.">
        <title>Genetic determinants of endophytism in the Arabidopsis root mycobiome.</title>
        <authorList>
            <person name="Mesny F."/>
            <person name="Miyauchi S."/>
            <person name="Thiergart T."/>
            <person name="Pickel B."/>
            <person name="Atanasova L."/>
            <person name="Karlsson M."/>
            <person name="Huettel B."/>
            <person name="Barry K.W."/>
            <person name="Haridas S."/>
            <person name="Chen C."/>
            <person name="Bauer D."/>
            <person name="Andreopoulos W."/>
            <person name="Pangilinan J."/>
            <person name="LaButti K."/>
            <person name="Riley R."/>
            <person name="Lipzen A."/>
            <person name="Clum A."/>
            <person name="Drula E."/>
            <person name="Henrissat B."/>
            <person name="Kohler A."/>
            <person name="Grigoriev I.V."/>
            <person name="Martin F.M."/>
            <person name="Hacquard S."/>
        </authorList>
    </citation>
    <scope>NUCLEOTIDE SEQUENCE</scope>
    <source>
        <strain evidence="2">MPI-CAGE-AT-0021</strain>
    </source>
</reference>
<feature type="region of interest" description="Disordered" evidence="1">
    <location>
        <begin position="44"/>
        <end position="77"/>
    </location>
</feature>
<dbReference type="EMBL" id="JAGMUU010000006">
    <property type="protein sequence ID" value="KAH7149969.1"/>
    <property type="molecule type" value="Genomic_DNA"/>
</dbReference>
<feature type="region of interest" description="Disordered" evidence="1">
    <location>
        <begin position="454"/>
        <end position="473"/>
    </location>
</feature>
<name>A0A9P9F1A5_9HYPO</name>
<organism evidence="2 3">
    <name type="scientific">Dactylonectria estremocensis</name>
    <dbReference type="NCBI Taxonomy" id="1079267"/>
    <lineage>
        <taxon>Eukaryota</taxon>
        <taxon>Fungi</taxon>
        <taxon>Dikarya</taxon>
        <taxon>Ascomycota</taxon>
        <taxon>Pezizomycotina</taxon>
        <taxon>Sordariomycetes</taxon>
        <taxon>Hypocreomycetidae</taxon>
        <taxon>Hypocreales</taxon>
        <taxon>Nectriaceae</taxon>
        <taxon>Dactylonectria</taxon>
    </lineage>
</organism>
<gene>
    <name evidence="2" type="ORF">B0J13DRAFT_523053</name>
</gene>
<proteinExistence type="predicted"/>
<dbReference type="AlphaFoldDB" id="A0A9P9F1A5"/>